<dbReference type="PANTHER" id="PTHR46497:SF1">
    <property type="entry name" value="THIOREDOXIN DOMAIN-CONTAINING PROTEIN 11"/>
    <property type="match status" value="1"/>
</dbReference>
<dbReference type="InterPro" id="IPR052792">
    <property type="entry name" value="Thioredoxin_dom-contain_11"/>
</dbReference>
<feature type="transmembrane region" description="Helical" evidence="1">
    <location>
        <begin position="122"/>
        <end position="140"/>
    </location>
</feature>
<keyword evidence="1" id="KW-0472">Membrane</keyword>
<keyword evidence="1" id="KW-1133">Transmembrane helix</keyword>
<evidence type="ECO:0000313" key="3">
    <source>
        <dbReference type="WBParaSite" id="Gr19_v10_g302.t1"/>
    </source>
</evidence>
<accession>A0A914HPH2</accession>
<sequence length="889" mass="101734">MDRSYLYFLLRFPLITLNTHGASLLHMTESGESVSSSNFDSDNTNHSEPEDDSFIATDKLDDFNIDKFVQEQIDSAVCEASRICADQSGGSDGKKSDVKFVSPLKTFANWCGTKCRFNLKKMISLVSLLWFLVHLALLFLRTSPIVREGRPPVPFFRPSNGTVQDLFEGNGLQPELLMSKAEFTIVMLYAPWDHRYIGSVKFVAANCHYYRGQCRRMYKVHSFPVIFAHTPYPNGHPILFNQVLSSDRLFSWVFHLLTPLQRLHSVDEFQNAVFSSDFLVVGHFSLERDVPLPRSYHVFLNAAYKSAGHRSSVAFAIVLNGTLAHDELGFDRANQINLYTFYDDNSNSERIASMDIETSNTKSREVIDWLGEQINEKYASKIVHDLELEDLENAGKSDALFRRLNSSSATLVLFANSLGLRSHSQSQIALRNFVKIFHHCPSNLDNLERRPMSDTFFRAPSLEHLFDKSRKICALSAEQVNLCCARFLRLGKCRRFVEHSAEDHSEPGEGDDGCETTISLLSEGQQFKRFCCARRIGNSTESEQLISIRHPELNRDFHSEPMTELEQNLFGLDSSRGWIVGAGCRLNRSLGFLIMDKRFGRHFMRKWGISTTADGELDSVAIVGREEERIFTMENAKTVTVSNLANFIDGMEKMGTRLFLLQAFWKELTGGCFWMAFLTRTVPTMPWCFSLAAIGTGPPKGFGEFIKFYIIDSSQNSFDWRFDFHRLPAVAFFPAKRGQESFAFRHDIAFTVPNLLGFIFPRCQTQLRWLLAFAICKGKCLERNARRIGQMVAKADDDIQMLRKMLRKLHSREGHIRPPFDAVHHFRSFLRRRKLQKAVLLRLSEFVNALRHKQLAEWDNGKQREMATSAVFANWIMTTNGKTRSDLHR</sequence>
<keyword evidence="2" id="KW-1185">Reference proteome</keyword>
<dbReference type="AlphaFoldDB" id="A0A914HPH2"/>
<proteinExistence type="predicted"/>
<name>A0A914HPH2_GLORO</name>
<organism evidence="2 3">
    <name type="scientific">Globodera rostochiensis</name>
    <name type="common">Golden nematode worm</name>
    <name type="synonym">Heterodera rostochiensis</name>
    <dbReference type="NCBI Taxonomy" id="31243"/>
    <lineage>
        <taxon>Eukaryota</taxon>
        <taxon>Metazoa</taxon>
        <taxon>Ecdysozoa</taxon>
        <taxon>Nematoda</taxon>
        <taxon>Chromadorea</taxon>
        <taxon>Rhabditida</taxon>
        <taxon>Tylenchina</taxon>
        <taxon>Tylenchomorpha</taxon>
        <taxon>Tylenchoidea</taxon>
        <taxon>Heteroderidae</taxon>
        <taxon>Heteroderinae</taxon>
        <taxon>Globodera</taxon>
    </lineage>
</organism>
<protein>
    <submittedName>
        <fullName evidence="3">Uncharacterized protein</fullName>
    </submittedName>
</protein>
<dbReference type="PANTHER" id="PTHR46497">
    <property type="entry name" value="THIOREDOXIN DOMAIN-CONTAINING PROTEIN 11"/>
    <property type="match status" value="1"/>
</dbReference>
<dbReference type="WBParaSite" id="Gr19_v10_g302.t1">
    <property type="protein sequence ID" value="Gr19_v10_g302.t1"/>
    <property type="gene ID" value="Gr19_v10_g302"/>
</dbReference>
<keyword evidence="1" id="KW-0812">Transmembrane</keyword>
<reference evidence="3" key="1">
    <citation type="submission" date="2022-11" db="UniProtKB">
        <authorList>
            <consortium name="WormBaseParasite"/>
        </authorList>
    </citation>
    <scope>IDENTIFICATION</scope>
</reference>
<dbReference type="Proteomes" id="UP000887572">
    <property type="component" value="Unplaced"/>
</dbReference>
<evidence type="ECO:0000313" key="2">
    <source>
        <dbReference type="Proteomes" id="UP000887572"/>
    </source>
</evidence>
<evidence type="ECO:0000256" key="1">
    <source>
        <dbReference type="SAM" id="Phobius"/>
    </source>
</evidence>